<dbReference type="Pfam" id="PF01590">
    <property type="entry name" value="GAF"/>
    <property type="match status" value="1"/>
</dbReference>
<evidence type="ECO:0000313" key="3">
    <source>
        <dbReference type="Proteomes" id="UP000299794"/>
    </source>
</evidence>
<evidence type="ECO:0000313" key="2">
    <source>
        <dbReference type="EMBL" id="GDZ93488.1"/>
    </source>
</evidence>
<dbReference type="Gene3D" id="3.30.450.40">
    <property type="match status" value="1"/>
</dbReference>
<name>A0A4P5ZBV2_PLAAG</name>
<protein>
    <submittedName>
        <fullName evidence="2">Multi-sensor hybrid histidine kinase</fullName>
    </submittedName>
</protein>
<evidence type="ECO:0000259" key="1">
    <source>
        <dbReference type="Pfam" id="PF01590"/>
    </source>
</evidence>
<gene>
    <name evidence="2" type="ORF">PA905_13270</name>
</gene>
<dbReference type="PANTHER" id="PTHR43102:SF2">
    <property type="entry name" value="GAF DOMAIN-CONTAINING PROTEIN"/>
    <property type="match status" value="1"/>
</dbReference>
<dbReference type="InterPro" id="IPR003018">
    <property type="entry name" value="GAF"/>
</dbReference>
<dbReference type="InterPro" id="IPR029016">
    <property type="entry name" value="GAF-like_dom_sf"/>
</dbReference>
<dbReference type="PANTHER" id="PTHR43102">
    <property type="entry name" value="SLR1143 PROTEIN"/>
    <property type="match status" value="1"/>
</dbReference>
<accession>A0A4P5ZBV2</accession>
<feature type="domain" description="GAF" evidence="1">
    <location>
        <begin position="31"/>
        <end position="148"/>
    </location>
</feature>
<comment type="caution">
    <text evidence="2">The sequence shown here is derived from an EMBL/GenBank/DDBJ whole genome shotgun (WGS) entry which is preliminary data.</text>
</comment>
<dbReference type="SUPFAM" id="SSF55781">
    <property type="entry name" value="GAF domain-like"/>
    <property type="match status" value="1"/>
</dbReference>
<organism evidence="2 3">
    <name type="scientific">Planktothrix agardhii CCAP 1459/11A</name>
    <dbReference type="NCBI Taxonomy" id="282420"/>
    <lineage>
        <taxon>Bacteria</taxon>
        <taxon>Bacillati</taxon>
        <taxon>Cyanobacteriota</taxon>
        <taxon>Cyanophyceae</taxon>
        <taxon>Oscillatoriophycideae</taxon>
        <taxon>Oscillatoriales</taxon>
        <taxon>Microcoleaceae</taxon>
        <taxon>Planktothrix</taxon>
    </lineage>
</organism>
<keyword evidence="2" id="KW-0418">Kinase</keyword>
<reference evidence="3" key="1">
    <citation type="submission" date="2019-02" db="EMBL/GenBank/DDBJ databases">
        <title>Draft genome sequence of Planktothrix agardhii NIES-905.</title>
        <authorList>
            <person name="Yamaguchi H."/>
            <person name="Suzuki S."/>
            <person name="Kawachi M."/>
        </authorList>
    </citation>
    <scope>NUCLEOTIDE SEQUENCE [LARGE SCALE GENOMIC DNA]</scope>
    <source>
        <strain evidence="3">CCAP 1459/11A</strain>
    </source>
</reference>
<dbReference type="GO" id="GO:0016301">
    <property type="term" value="F:kinase activity"/>
    <property type="evidence" value="ECO:0007669"/>
    <property type="project" value="UniProtKB-KW"/>
</dbReference>
<proteinExistence type="predicted"/>
<dbReference type="Proteomes" id="UP000299794">
    <property type="component" value="Unassembled WGS sequence"/>
</dbReference>
<keyword evidence="2" id="KW-0808">Transferase</keyword>
<dbReference type="EMBL" id="BJCD01000035">
    <property type="protein sequence ID" value="GDZ93488.1"/>
    <property type="molecule type" value="Genomic_DNA"/>
</dbReference>
<sequence length="181" mass="20698">MIPAPIPGNEKERLEALYDYQILDTQAEPSFDELTLLATYICKTPIALISLLDRDRQWFKSIIGPIPPETTRDIAFSSYCILQQDFMIVPDTLKDERFINNPLVISEPKIRFYGGFPLINNQGFAIGSLCVMDFMPRNLALAQTESLKLINYQIMRQLNTRRHLSSINQAVDYCFKSLTAS</sequence>
<dbReference type="AlphaFoldDB" id="A0A4P5ZBV2"/>
<dbReference type="RefSeq" id="WP_027254482.1">
    <property type="nucleotide sequence ID" value="NZ_BJCD01000035.1"/>
</dbReference>